<dbReference type="GO" id="GO:0005886">
    <property type="term" value="C:plasma membrane"/>
    <property type="evidence" value="ECO:0007669"/>
    <property type="project" value="UniProtKB-SubCell"/>
</dbReference>
<dbReference type="PROSITE" id="PS51257">
    <property type="entry name" value="PROKAR_LIPOPROTEIN"/>
    <property type="match status" value="1"/>
</dbReference>
<keyword evidence="7" id="KW-0677">Repeat</keyword>
<dbReference type="SUPFAM" id="SSF52058">
    <property type="entry name" value="L domain-like"/>
    <property type="match status" value="1"/>
</dbReference>
<reference evidence="17" key="1">
    <citation type="journal article" date="2016" name="Proc. Natl. Acad. Sci. U.S.A.">
        <title>Chromosome-level assembly of Arabidopsis thaliana Ler reveals the extent of translocation and inversion polymorphisms.</title>
        <authorList>
            <person name="Zapata L."/>
            <person name="Ding J."/>
            <person name="Willing E.M."/>
            <person name="Hartwig B."/>
            <person name="Bezdan D."/>
            <person name="Jiao W.B."/>
            <person name="Patel V."/>
            <person name="Velikkakam James G."/>
            <person name="Koornneef M."/>
            <person name="Ossowski S."/>
            <person name="Schneeberger K."/>
        </authorList>
    </citation>
    <scope>NUCLEOTIDE SEQUENCE [LARGE SCALE GENOMIC DNA]</scope>
    <source>
        <strain evidence="17">cv. Landsberg erecta</strain>
    </source>
</reference>
<comment type="caution">
    <text evidence="16">The sequence shown here is derived from an EMBL/GenBank/DDBJ whole genome shotgun (WGS) entry which is preliminary data.</text>
</comment>
<dbReference type="SMART" id="SM00369">
    <property type="entry name" value="LRR_TYP"/>
    <property type="match status" value="10"/>
</dbReference>
<comment type="subcellular location">
    <subcellularLocation>
        <location evidence="1">Cell membrane</location>
        <topology evidence="1">Single-pass type I membrane protein</topology>
    </subcellularLocation>
</comment>
<evidence type="ECO:0000256" key="6">
    <source>
        <dbReference type="ARBA" id="ARBA00022729"/>
    </source>
</evidence>
<evidence type="ECO:0000256" key="3">
    <source>
        <dbReference type="ARBA" id="ARBA00022475"/>
    </source>
</evidence>
<keyword evidence="3" id="KW-1003">Cell membrane</keyword>
<dbReference type="PANTHER" id="PTHR48062:SF52">
    <property type="entry name" value="RECEPTOR-LIKE PROTEIN 8-RELATED"/>
    <property type="match status" value="1"/>
</dbReference>
<evidence type="ECO:0000256" key="2">
    <source>
        <dbReference type="ARBA" id="ARBA00009592"/>
    </source>
</evidence>
<feature type="domain" description="Disease resistance R13L4/SHOC-2-like LRR" evidence="15">
    <location>
        <begin position="211"/>
        <end position="413"/>
    </location>
</feature>
<proteinExistence type="inferred from homology"/>
<dbReference type="InterPro" id="IPR003591">
    <property type="entry name" value="Leu-rich_rpt_typical-subtyp"/>
</dbReference>
<organism evidence="16 17">
    <name type="scientific">Arabidopsis thaliana</name>
    <name type="common">Mouse-ear cress</name>
    <dbReference type="NCBI Taxonomy" id="3702"/>
    <lineage>
        <taxon>Eukaryota</taxon>
        <taxon>Viridiplantae</taxon>
        <taxon>Streptophyta</taxon>
        <taxon>Embryophyta</taxon>
        <taxon>Tracheophyta</taxon>
        <taxon>Spermatophyta</taxon>
        <taxon>Magnoliopsida</taxon>
        <taxon>eudicotyledons</taxon>
        <taxon>Gunneridae</taxon>
        <taxon>Pentapetalae</taxon>
        <taxon>rosids</taxon>
        <taxon>malvids</taxon>
        <taxon>Brassicales</taxon>
        <taxon>Brassicaceae</taxon>
        <taxon>Camelineae</taxon>
        <taxon>Arabidopsis</taxon>
    </lineage>
</organism>
<evidence type="ECO:0000259" key="14">
    <source>
        <dbReference type="Pfam" id="PF08263"/>
    </source>
</evidence>
<dbReference type="InterPro" id="IPR055414">
    <property type="entry name" value="LRR_R13L4/SHOC2-like"/>
</dbReference>
<dbReference type="Pfam" id="PF00560">
    <property type="entry name" value="LRR_1"/>
    <property type="match status" value="7"/>
</dbReference>
<dbReference type="InterPro" id="IPR051502">
    <property type="entry name" value="RLP_Defense_Trigger"/>
</dbReference>
<keyword evidence="9 12" id="KW-0472">Membrane</keyword>
<keyword evidence="10" id="KW-0675">Receptor</keyword>
<keyword evidence="6 13" id="KW-0732">Signal</keyword>
<evidence type="ECO:0000256" key="1">
    <source>
        <dbReference type="ARBA" id="ARBA00004251"/>
    </source>
</evidence>
<accession>A0A178UKT1</accession>
<dbReference type="Proteomes" id="UP000078284">
    <property type="component" value="Chromosome 5"/>
</dbReference>
<evidence type="ECO:0000313" key="16">
    <source>
        <dbReference type="EMBL" id="OAO93652.1"/>
    </source>
</evidence>
<protein>
    <submittedName>
        <fullName evidence="16">RLP56</fullName>
    </submittedName>
</protein>
<feature type="domain" description="Leucine-rich repeat-containing N-terminal plant-type" evidence="14">
    <location>
        <begin position="30"/>
        <end position="75"/>
    </location>
</feature>
<feature type="chain" id="PRO_5008094086" evidence="13">
    <location>
        <begin position="28"/>
        <end position="950"/>
    </location>
</feature>
<dbReference type="Pfam" id="PF13855">
    <property type="entry name" value="LRR_8"/>
    <property type="match status" value="1"/>
</dbReference>
<comment type="similarity">
    <text evidence="2">Belongs to the RLP family.</text>
</comment>
<feature type="transmembrane region" description="Helical" evidence="12">
    <location>
        <begin position="904"/>
        <end position="926"/>
    </location>
</feature>
<dbReference type="PROSITE" id="PS51450">
    <property type="entry name" value="LRR"/>
    <property type="match status" value="1"/>
</dbReference>
<name>A0A178UKT1_ARATH</name>
<dbReference type="FunFam" id="3.80.10.10:FF:000095">
    <property type="entry name" value="LRR receptor-like serine/threonine-protein kinase GSO1"/>
    <property type="match status" value="2"/>
</dbReference>
<dbReference type="EMBL" id="LUHQ01000005">
    <property type="protein sequence ID" value="OAO93652.1"/>
    <property type="molecule type" value="Genomic_DNA"/>
</dbReference>
<evidence type="ECO:0000313" key="17">
    <source>
        <dbReference type="Proteomes" id="UP000078284"/>
    </source>
</evidence>
<evidence type="ECO:0000256" key="12">
    <source>
        <dbReference type="SAM" id="Phobius"/>
    </source>
</evidence>
<dbReference type="Gene3D" id="3.80.10.10">
    <property type="entry name" value="Ribonuclease Inhibitor"/>
    <property type="match status" value="4"/>
</dbReference>
<feature type="signal peptide" evidence="13">
    <location>
        <begin position="1"/>
        <end position="27"/>
    </location>
</feature>
<dbReference type="Pfam" id="PF08263">
    <property type="entry name" value="LRRNT_2"/>
    <property type="match status" value="1"/>
</dbReference>
<dbReference type="AlphaFoldDB" id="A0A178UKT1"/>
<dbReference type="ExpressionAtlas" id="A0A178UKT1">
    <property type="expression patterns" value="baseline and differential"/>
</dbReference>
<evidence type="ECO:0000256" key="5">
    <source>
        <dbReference type="ARBA" id="ARBA00022692"/>
    </source>
</evidence>
<keyword evidence="8 12" id="KW-1133">Transmembrane helix</keyword>
<evidence type="ECO:0000256" key="9">
    <source>
        <dbReference type="ARBA" id="ARBA00023136"/>
    </source>
</evidence>
<dbReference type="InterPro" id="IPR013210">
    <property type="entry name" value="LRR_N_plant-typ"/>
</dbReference>
<keyword evidence="11" id="KW-0325">Glycoprotein</keyword>
<keyword evidence="5 12" id="KW-0812">Transmembrane</keyword>
<evidence type="ECO:0000256" key="4">
    <source>
        <dbReference type="ARBA" id="ARBA00022614"/>
    </source>
</evidence>
<dbReference type="Pfam" id="PF23598">
    <property type="entry name" value="LRR_14"/>
    <property type="match status" value="1"/>
</dbReference>
<dbReference type="FunFam" id="3.80.10.10:FF:000213">
    <property type="entry name" value="Tyrosine-sulfated glycopeptide receptor 1"/>
    <property type="match status" value="1"/>
</dbReference>
<dbReference type="InterPro" id="IPR032675">
    <property type="entry name" value="LRR_dom_sf"/>
</dbReference>
<evidence type="ECO:0000256" key="13">
    <source>
        <dbReference type="SAM" id="SignalP"/>
    </source>
</evidence>
<evidence type="ECO:0000256" key="8">
    <source>
        <dbReference type="ARBA" id="ARBA00022989"/>
    </source>
</evidence>
<evidence type="ECO:0000256" key="11">
    <source>
        <dbReference type="ARBA" id="ARBA00023180"/>
    </source>
</evidence>
<dbReference type="InterPro" id="IPR001611">
    <property type="entry name" value="Leu-rich_rpt"/>
</dbReference>
<evidence type="ECO:0000256" key="10">
    <source>
        <dbReference type="ARBA" id="ARBA00023170"/>
    </source>
</evidence>
<dbReference type="PRINTS" id="PR00019">
    <property type="entry name" value="LEURICHRPT"/>
</dbReference>
<dbReference type="SMART" id="SM00365">
    <property type="entry name" value="LRR_SD22"/>
    <property type="match status" value="6"/>
</dbReference>
<evidence type="ECO:0000256" key="7">
    <source>
        <dbReference type="ARBA" id="ARBA00022737"/>
    </source>
</evidence>
<sequence length="950" mass="106852">MEGKVFSGQKLILVMLLLGHLHGFSSCIEKERKALLELKKFVMSRCEECEYDSVLPTWTNDTKSDCCQWENIKCNRTSRRLTGLSLYTSYYLEISLLNLSLLHPFEEVRSLDLSNSRLNGLVDDVEGYKSLRRLRNLQILNFSSNEFNNSIFPFLNAATSLTTLSLRRNNMYGPIPLKELKNLTNLEQLDLSGNRIDGSMPVREFPYLKKLKALDLSSNGIYSSMEWQGLKNLTNLEVLSLGYNYFDGPIPIEVFCEMKNLRELDLRGSSFVGQLPLCFGNLNKLRFLDLSSNQLTGNIPPSFSSLESLEYLSLSDNSFEGFFSLNPLTNLTKLKVFMISSKDDMVQVKIESTWQPLFQLSVLVLRLCSLDKIPNFLVFQKNLRLVDLSENRVSGIIPAWLLENNPELEVLQLKNNSFTSFQMPTTVHNLQVLDFSENDIGGLFPDNVGRVLPSLVHLNGSINEFQGNFPSSIGEMKNISFLNLAYNNLSGELPQSFVSGCFSLRTLQLSHNKFSGHFLPRRTNFTSLSVLRIDNNLFTGKIGVGLLYLVSLSVLDMSNNFLEGAIPPTLMVNEHLYFLDLSANLLSGALPSHIGSSLWPSYFLHNNNFTGPVPGTLLESVQILDLRNNKLSGSIPQFVNTEDMSILLLSGNNLTGYIPRAMCELSNIRLLDLSNNKLNGFIPSCLNNLSFGLGGNDDQLDYMATFYSFENFYLGFYKTTFTVEDFRLDYLTHLKIEIQFAAKHRYDSYTGAFEINEGTLDYMYGLDLSSNELTGVIPAELGDLFKLRALNLSHNFLSSHIPDSFSKLQDIESLDLSYNMLQGSIPHQLTNLTSLAVFNVSYNNLSGIIPQGKQFNTFDENSYLGNPLLCGPPTDTSCETKKNSEENANGGEEDDKEVAIDMLVFYWSTAATYVTALIGILVLMCVDCSWRRAWLRLVDAFIASAKSKLA</sequence>
<dbReference type="PANTHER" id="PTHR48062">
    <property type="entry name" value="RECEPTOR-LIKE PROTEIN 14"/>
    <property type="match status" value="1"/>
</dbReference>
<dbReference type="FunFam" id="3.80.10.10:FF:001347">
    <property type="entry name" value="LRR receptor-like serine/threonine-protein kinase GSO2"/>
    <property type="match status" value="1"/>
</dbReference>
<evidence type="ECO:0000259" key="15">
    <source>
        <dbReference type="Pfam" id="PF23598"/>
    </source>
</evidence>
<keyword evidence="4" id="KW-0433">Leucine-rich repeat</keyword>
<gene>
    <name evidence="16" type="ordered locus">AXX17_At5g48020</name>
</gene>
<dbReference type="SUPFAM" id="SSF52047">
    <property type="entry name" value="RNI-like"/>
    <property type="match status" value="1"/>
</dbReference>